<organism evidence="2 3">
    <name type="scientific">Ilumatobacter coccineus (strain NBRC 103263 / KCTC 29153 / YM16-304)</name>
    <dbReference type="NCBI Taxonomy" id="1313172"/>
    <lineage>
        <taxon>Bacteria</taxon>
        <taxon>Bacillati</taxon>
        <taxon>Actinomycetota</taxon>
        <taxon>Acidimicrobiia</taxon>
        <taxon>Acidimicrobiales</taxon>
        <taxon>Ilumatobacteraceae</taxon>
        <taxon>Ilumatobacter</taxon>
    </lineage>
</organism>
<protein>
    <recommendedName>
        <fullName evidence="1">Aminoglycoside phosphotransferase domain-containing protein</fullName>
    </recommendedName>
</protein>
<dbReference type="Proteomes" id="UP000011863">
    <property type="component" value="Chromosome"/>
</dbReference>
<dbReference type="AlphaFoldDB" id="A0A6C7EAH5"/>
<dbReference type="Gene3D" id="3.30.200.20">
    <property type="entry name" value="Phosphorylase Kinase, domain 1"/>
    <property type="match status" value="1"/>
</dbReference>
<dbReference type="Gene3D" id="3.90.1200.10">
    <property type="match status" value="1"/>
</dbReference>
<reference evidence="2 3" key="1">
    <citation type="journal article" date="2013" name="Int. J. Syst. Evol. Microbiol.">
        <title>Ilumatobacter nonamiense sp. nov. and Ilumatobacter coccineum sp. nov., isolated from seashore sand.</title>
        <authorList>
            <person name="Matsumoto A."/>
            <person name="Kasai H."/>
            <person name="Matsuo Y."/>
            <person name="Shizuri Y."/>
            <person name="Ichikawa N."/>
            <person name="Fujita N."/>
            <person name="Omura S."/>
            <person name="Takahashi Y."/>
        </authorList>
    </citation>
    <scope>NUCLEOTIDE SEQUENCE [LARGE SCALE GENOMIC DNA]</scope>
    <source>
        <strain evidence="3">NBRC 103263 / KCTC 29153 / YM16-304</strain>
    </source>
</reference>
<name>A0A6C7EAH5_ILUCY</name>
<dbReference type="InterPro" id="IPR041726">
    <property type="entry name" value="ACAD10_11_N"/>
</dbReference>
<dbReference type="OrthoDB" id="3806873at2"/>
<dbReference type="InterPro" id="IPR052898">
    <property type="entry name" value="ACAD10-like"/>
</dbReference>
<dbReference type="SUPFAM" id="SSF56112">
    <property type="entry name" value="Protein kinase-like (PK-like)"/>
    <property type="match status" value="1"/>
</dbReference>
<dbReference type="Pfam" id="PF01636">
    <property type="entry name" value="APH"/>
    <property type="match status" value="1"/>
</dbReference>
<evidence type="ECO:0000259" key="1">
    <source>
        <dbReference type="Pfam" id="PF01636"/>
    </source>
</evidence>
<dbReference type="EMBL" id="AP012057">
    <property type="protein sequence ID" value="BAN03380.1"/>
    <property type="molecule type" value="Genomic_DNA"/>
</dbReference>
<dbReference type="RefSeq" id="WP_015442627.1">
    <property type="nucleotide sequence ID" value="NC_020520.1"/>
</dbReference>
<dbReference type="InterPro" id="IPR011009">
    <property type="entry name" value="Kinase-like_dom_sf"/>
</dbReference>
<proteinExistence type="predicted"/>
<evidence type="ECO:0000313" key="3">
    <source>
        <dbReference type="Proteomes" id="UP000011863"/>
    </source>
</evidence>
<gene>
    <name evidence="2" type="ORF">YM304_30660</name>
</gene>
<dbReference type="CDD" id="cd05154">
    <property type="entry name" value="ACAD10_11_N-like"/>
    <property type="match status" value="1"/>
</dbReference>
<feature type="domain" description="Aminoglycoside phosphotransferase" evidence="1">
    <location>
        <begin position="31"/>
        <end position="263"/>
    </location>
</feature>
<keyword evidence="3" id="KW-1185">Reference proteome</keyword>
<dbReference type="KEGG" id="aym:YM304_30660"/>
<dbReference type="PANTHER" id="PTHR47829:SF1">
    <property type="entry name" value="HAD FAMILY PHOSPHATASE"/>
    <property type="match status" value="1"/>
</dbReference>
<dbReference type="PANTHER" id="PTHR47829">
    <property type="entry name" value="HYDROLASE, PUTATIVE (AFU_ORTHOLOGUE AFUA_1G12880)-RELATED"/>
    <property type="match status" value="1"/>
</dbReference>
<sequence>MSEQTVVGFDVPLVEAWMAEHTRLEPPCQWVRLEGGHSNLTYELTDSAGEHAVIRRPPQGELLPKAHDMWREFRIIDALYPVGVPVPEPIGYCDDRDVCDKHFYVMGKVAGEALYTAELTAPRLDEEARSRVGESFMSVLAHLHSVVPADVGLDDLGRHDGYVARQIKTWYGSWTASAEAAEYDSPRLHALHDHLVANLPEQGPARVVHGDYGVHNVMVDDSGVIAAVLDWEIGTLGDPLADFAYALNAWAESSDGPLAAATAPTTLPGFASRHDLVGYYADRTGADMSNLGYYRAFNSFKTACIIHGVYARYKLGMKSTDGVDMPALFDRIVVSIDRAEAFIAQ</sequence>
<dbReference type="InterPro" id="IPR002575">
    <property type="entry name" value="Aminoglycoside_PTrfase"/>
</dbReference>
<accession>A0A6C7EAH5</accession>
<evidence type="ECO:0000313" key="2">
    <source>
        <dbReference type="EMBL" id="BAN03380.1"/>
    </source>
</evidence>